<dbReference type="GO" id="GO:0043171">
    <property type="term" value="P:peptide catabolic process"/>
    <property type="evidence" value="ECO:0007669"/>
    <property type="project" value="TreeGrafter"/>
</dbReference>
<feature type="compositionally biased region" description="Low complexity" evidence="2">
    <location>
        <begin position="97"/>
        <end position="115"/>
    </location>
</feature>
<feature type="region of interest" description="Disordered" evidence="2">
    <location>
        <begin position="1"/>
        <end position="24"/>
    </location>
</feature>
<dbReference type="GO" id="GO:0006508">
    <property type="term" value="P:proteolysis"/>
    <property type="evidence" value="ECO:0007669"/>
    <property type="project" value="TreeGrafter"/>
</dbReference>
<keyword evidence="3" id="KW-0812">Transmembrane</keyword>
<dbReference type="GO" id="GO:0008270">
    <property type="term" value="F:zinc ion binding"/>
    <property type="evidence" value="ECO:0007669"/>
    <property type="project" value="TreeGrafter"/>
</dbReference>
<reference evidence="5" key="1">
    <citation type="journal article" date="2021" name="Genome Biol. Evol.">
        <title>A High-Quality Reference Genome for a Parasitic Bivalve with Doubly Uniparental Inheritance (Bivalvia: Unionida).</title>
        <authorList>
            <person name="Smith C.H."/>
        </authorList>
    </citation>
    <scope>NUCLEOTIDE SEQUENCE</scope>
    <source>
        <strain evidence="5">CHS0354</strain>
    </source>
</reference>
<sequence length="249" mass="27636">MSSRYELKNLENGSSSEIASNTKGERGCQVTIFKGFILTFLALILAVVVGLVVHLAENREIKCIFPEGQKDTKGTPQEQGGSQEGTRRHIPTPTTPPVTKTTPGTISTSGTHSTSQPAPRDLRLPRHVDPEMYRLTLEPHLYSTNSDDLFFNGDVEIDIVCKEPSTNVTLHANKLNISDVQFNPRLRTTGGPAYHSYELDPSRQFLVVRLEGEMAKNERYTLKITFSGPLKNDLTGLYLSSYQRGNNTV</sequence>
<reference evidence="5" key="3">
    <citation type="submission" date="2023-05" db="EMBL/GenBank/DDBJ databases">
        <authorList>
            <person name="Smith C.H."/>
        </authorList>
    </citation>
    <scope>NUCLEOTIDE SEQUENCE</scope>
    <source>
        <strain evidence="5">CHS0354</strain>
        <tissue evidence="5">Mantle</tissue>
    </source>
</reference>
<keyword evidence="1" id="KW-0031">Aminopeptidase</keyword>
<dbReference type="Gene3D" id="2.60.40.1730">
    <property type="entry name" value="tricorn interacting facor f3 domain"/>
    <property type="match status" value="1"/>
</dbReference>
<dbReference type="InterPro" id="IPR045357">
    <property type="entry name" value="Aminopeptidase_N-like_N"/>
</dbReference>
<dbReference type="Proteomes" id="UP001195483">
    <property type="component" value="Unassembled WGS sequence"/>
</dbReference>
<keyword evidence="1" id="KW-0645">Protease</keyword>
<reference evidence="5" key="2">
    <citation type="journal article" date="2021" name="Genome Biol. Evol.">
        <title>Developing a high-quality reference genome for a parasitic bivalve with doubly uniparental inheritance (Bivalvia: Unionida).</title>
        <authorList>
            <person name="Smith C.H."/>
        </authorList>
    </citation>
    <scope>NUCLEOTIDE SEQUENCE</scope>
    <source>
        <strain evidence="5">CHS0354</strain>
        <tissue evidence="5">Mantle</tissue>
    </source>
</reference>
<evidence type="ECO:0000256" key="2">
    <source>
        <dbReference type="SAM" id="MobiDB-lite"/>
    </source>
</evidence>
<dbReference type="EMBL" id="JAEAOA010001608">
    <property type="protein sequence ID" value="KAK3602012.1"/>
    <property type="molecule type" value="Genomic_DNA"/>
</dbReference>
<feature type="region of interest" description="Disordered" evidence="2">
    <location>
        <begin position="67"/>
        <end position="123"/>
    </location>
</feature>
<dbReference type="GO" id="GO:0005615">
    <property type="term" value="C:extracellular space"/>
    <property type="evidence" value="ECO:0007669"/>
    <property type="project" value="TreeGrafter"/>
</dbReference>
<keyword evidence="6" id="KW-1185">Reference proteome</keyword>
<evidence type="ECO:0000313" key="6">
    <source>
        <dbReference type="Proteomes" id="UP001195483"/>
    </source>
</evidence>
<name>A0AAE0W6A8_9BIVA</name>
<keyword evidence="3" id="KW-0472">Membrane</keyword>
<feature type="compositionally biased region" description="Polar residues" evidence="2">
    <location>
        <begin position="11"/>
        <end position="22"/>
    </location>
</feature>
<dbReference type="PANTHER" id="PTHR11533">
    <property type="entry name" value="PROTEASE M1 ZINC METALLOPROTEASE"/>
    <property type="match status" value="1"/>
</dbReference>
<proteinExistence type="predicted"/>
<dbReference type="InterPro" id="IPR042097">
    <property type="entry name" value="Aminopeptidase_N-like_N_sf"/>
</dbReference>
<gene>
    <name evidence="5" type="ORF">CHS0354_027015</name>
</gene>
<dbReference type="InterPro" id="IPR050344">
    <property type="entry name" value="Peptidase_M1_aminopeptidases"/>
</dbReference>
<keyword evidence="3" id="KW-1133">Transmembrane helix</keyword>
<dbReference type="GO" id="GO:0070006">
    <property type="term" value="F:metalloaminopeptidase activity"/>
    <property type="evidence" value="ECO:0007669"/>
    <property type="project" value="TreeGrafter"/>
</dbReference>
<protein>
    <recommendedName>
        <fullName evidence="4">Aminopeptidase N-like N-terminal domain-containing protein</fullName>
    </recommendedName>
</protein>
<accession>A0AAE0W6A8</accession>
<evidence type="ECO:0000256" key="3">
    <source>
        <dbReference type="SAM" id="Phobius"/>
    </source>
</evidence>
<dbReference type="SUPFAM" id="SSF63737">
    <property type="entry name" value="Leukotriene A4 hydrolase N-terminal domain"/>
    <property type="match status" value="1"/>
</dbReference>
<evidence type="ECO:0000256" key="1">
    <source>
        <dbReference type="ARBA" id="ARBA00022438"/>
    </source>
</evidence>
<evidence type="ECO:0000313" key="5">
    <source>
        <dbReference type="EMBL" id="KAK3602012.1"/>
    </source>
</evidence>
<keyword evidence="1" id="KW-0378">Hydrolase</keyword>
<dbReference type="AlphaFoldDB" id="A0AAE0W6A8"/>
<feature type="transmembrane region" description="Helical" evidence="3">
    <location>
        <begin position="36"/>
        <end position="56"/>
    </location>
</feature>
<dbReference type="PANTHER" id="PTHR11533:SF276">
    <property type="entry name" value="GLUTAMYL AMINOPEPTIDASE"/>
    <property type="match status" value="1"/>
</dbReference>
<dbReference type="GO" id="GO:0016020">
    <property type="term" value="C:membrane"/>
    <property type="evidence" value="ECO:0007669"/>
    <property type="project" value="TreeGrafter"/>
</dbReference>
<evidence type="ECO:0000259" key="4">
    <source>
        <dbReference type="Pfam" id="PF17900"/>
    </source>
</evidence>
<organism evidence="5 6">
    <name type="scientific">Potamilus streckersoni</name>
    <dbReference type="NCBI Taxonomy" id="2493646"/>
    <lineage>
        <taxon>Eukaryota</taxon>
        <taxon>Metazoa</taxon>
        <taxon>Spiralia</taxon>
        <taxon>Lophotrochozoa</taxon>
        <taxon>Mollusca</taxon>
        <taxon>Bivalvia</taxon>
        <taxon>Autobranchia</taxon>
        <taxon>Heteroconchia</taxon>
        <taxon>Palaeoheterodonta</taxon>
        <taxon>Unionida</taxon>
        <taxon>Unionoidea</taxon>
        <taxon>Unionidae</taxon>
        <taxon>Ambleminae</taxon>
        <taxon>Lampsilini</taxon>
        <taxon>Potamilus</taxon>
    </lineage>
</organism>
<dbReference type="GO" id="GO:0005737">
    <property type="term" value="C:cytoplasm"/>
    <property type="evidence" value="ECO:0007669"/>
    <property type="project" value="TreeGrafter"/>
</dbReference>
<dbReference type="Pfam" id="PF17900">
    <property type="entry name" value="Peptidase_M1_N"/>
    <property type="match status" value="1"/>
</dbReference>
<dbReference type="GO" id="GO:0042277">
    <property type="term" value="F:peptide binding"/>
    <property type="evidence" value="ECO:0007669"/>
    <property type="project" value="TreeGrafter"/>
</dbReference>
<comment type="caution">
    <text evidence="5">The sequence shown here is derived from an EMBL/GenBank/DDBJ whole genome shotgun (WGS) entry which is preliminary data.</text>
</comment>
<feature type="domain" description="Aminopeptidase N-like N-terminal" evidence="4">
    <location>
        <begin position="130"/>
        <end position="247"/>
    </location>
</feature>